<dbReference type="STRING" id="762983.HMPREF9444_00529"/>
<dbReference type="PIRSF" id="PIRSF006066">
    <property type="entry name" value="HI0050"/>
    <property type="match status" value="1"/>
</dbReference>
<dbReference type="InterPro" id="IPR010656">
    <property type="entry name" value="DctM"/>
</dbReference>
<dbReference type="InterPro" id="IPR004681">
    <property type="entry name" value="TRAP_DctM"/>
</dbReference>
<dbReference type="PANTHER" id="PTHR33362">
    <property type="entry name" value="SIALIC ACID TRAP TRANSPORTER PERMEASE PROTEIN SIAT-RELATED"/>
    <property type="match status" value="1"/>
</dbReference>
<dbReference type="RefSeq" id="WP_009142748.1">
    <property type="nucleotide sequence ID" value="NZ_GL830963.1"/>
</dbReference>
<evidence type="ECO:0000259" key="8">
    <source>
        <dbReference type="Pfam" id="PF06808"/>
    </source>
</evidence>
<name>E8LIM4_SUCHY</name>
<feature type="transmembrane region" description="Helical" evidence="7">
    <location>
        <begin position="250"/>
        <end position="268"/>
    </location>
</feature>
<keyword evidence="5 7" id="KW-1133">Transmembrane helix</keyword>
<proteinExistence type="inferred from homology"/>
<comment type="function">
    <text evidence="7">Part of the tripartite ATP-independent periplasmic (TRAP) transport system.</text>
</comment>
<keyword evidence="6 7" id="KW-0472">Membrane</keyword>
<feature type="transmembrane region" description="Helical" evidence="7">
    <location>
        <begin position="405"/>
        <end position="422"/>
    </location>
</feature>
<dbReference type="AlphaFoldDB" id="E8LIM4"/>
<comment type="subunit">
    <text evidence="7">The complex comprises the extracytoplasmic solute receptor protein and the two transmembrane proteins.</text>
</comment>
<feature type="transmembrane region" description="Helical" evidence="7">
    <location>
        <begin position="52"/>
        <end position="71"/>
    </location>
</feature>
<sequence length="437" mass="46026">MDATIGIYLLVIFGILIACGFPIAIAIACSSICIMLSVMPMKVVAITAGQKLATGMDSFSLLAVPFFVLAGNIMNQGGIAKRLVNFAFLFVGKIPGSLSHVNVLSNMMFGSVSGSAVAAAAAVGKTLLPQIKSTGLNLPVASAINIASCPTGMLIPPSNGLIVYSVVSGGTSIGALFLAGYVPGILMGLGCMIVGFIYFKLKPELAGNQTRVSYTLSEKLKITWQALPSLGLIIVVIGSIIGGICTATEAACMAVLYSLLFSWIYKAINLETLKSISKDTIHISAMVLFLIGASTVMSYIMAYAHLPQMISEALLSISDNKIVILLIINLTLLIVGMFMDMTPAILIFTPIFLPVTTALGIDPVHFGIIITFNLCIGIVTPPVGTALFVGCSVSNLKIEQVIKPLLPLIFAEIAILMVVTYVPELSLYLPRLTGLLQ</sequence>
<feature type="transmembrane region" description="Helical" evidence="7">
    <location>
        <begin position="280"/>
        <end position="302"/>
    </location>
</feature>
<keyword evidence="2" id="KW-1003">Cell membrane</keyword>
<evidence type="ECO:0000256" key="1">
    <source>
        <dbReference type="ARBA" id="ARBA00004429"/>
    </source>
</evidence>
<keyword evidence="7" id="KW-0813">Transport</keyword>
<evidence type="ECO:0000256" key="7">
    <source>
        <dbReference type="RuleBase" id="RU369079"/>
    </source>
</evidence>
<reference evidence="9 10" key="1">
    <citation type="submission" date="2011-01" db="EMBL/GenBank/DDBJ databases">
        <authorList>
            <person name="Weinstock G."/>
            <person name="Sodergren E."/>
            <person name="Clifton S."/>
            <person name="Fulton L."/>
            <person name="Fulton B."/>
            <person name="Courtney L."/>
            <person name="Fronick C."/>
            <person name="Harrison M."/>
            <person name="Strong C."/>
            <person name="Farmer C."/>
            <person name="Delahaunty K."/>
            <person name="Markovic C."/>
            <person name="Hall O."/>
            <person name="Minx P."/>
            <person name="Tomlinson C."/>
            <person name="Mitreva M."/>
            <person name="Hou S."/>
            <person name="Chen J."/>
            <person name="Wollam A."/>
            <person name="Pepin K.H."/>
            <person name="Johnson M."/>
            <person name="Bhonagiri V."/>
            <person name="Zhang X."/>
            <person name="Suruliraj S."/>
            <person name="Warren W."/>
            <person name="Chinwalla A."/>
            <person name="Mardis E.R."/>
            <person name="Wilson R.K."/>
        </authorList>
    </citation>
    <scope>NUCLEOTIDE SEQUENCE [LARGE SCALE GENOMIC DNA]</scope>
    <source>
        <strain evidence="10">DSM 22608 / JCM 16073 / KCTC 15190 / YIT 12066</strain>
    </source>
</reference>
<keyword evidence="4 7" id="KW-0812">Transmembrane</keyword>
<accession>E8LIM4</accession>
<dbReference type="NCBIfam" id="TIGR00786">
    <property type="entry name" value="dctM"/>
    <property type="match status" value="1"/>
</dbReference>
<feature type="transmembrane region" description="Helical" evidence="7">
    <location>
        <begin position="175"/>
        <end position="201"/>
    </location>
</feature>
<dbReference type="Proteomes" id="UP000018458">
    <property type="component" value="Unassembled WGS sequence"/>
</dbReference>
<dbReference type="EMBL" id="AEVO01000025">
    <property type="protein sequence ID" value="EFY07623.1"/>
    <property type="molecule type" value="Genomic_DNA"/>
</dbReference>
<dbReference type="GO" id="GO:0022857">
    <property type="term" value="F:transmembrane transporter activity"/>
    <property type="evidence" value="ECO:0007669"/>
    <property type="project" value="UniProtKB-UniRule"/>
</dbReference>
<evidence type="ECO:0000256" key="2">
    <source>
        <dbReference type="ARBA" id="ARBA00022475"/>
    </source>
</evidence>
<evidence type="ECO:0000256" key="4">
    <source>
        <dbReference type="ARBA" id="ARBA00022692"/>
    </source>
</evidence>
<comment type="subcellular location">
    <subcellularLocation>
        <location evidence="1 7">Cell inner membrane</location>
        <topology evidence="1 7">Multi-pass membrane protein</topology>
    </subcellularLocation>
</comment>
<dbReference type="eggNOG" id="COG1593">
    <property type="taxonomic scope" value="Bacteria"/>
</dbReference>
<evidence type="ECO:0000256" key="6">
    <source>
        <dbReference type="ARBA" id="ARBA00023136"/>
    </source>
</evidence>
<feature type="transmembrane region" description="Helical" evidence="7">
    <location>
        <begin position="222"/>
        <end position="244"/>
    </location>
</feature>
<organism evidence="9 10">
    <name type="scientific">Succinatimonas hippei (strain DSM 22608 / JCM 16073 / KCTC 15190 / YIT 12066)</name>
    <dbReference type="NCBI Taxonomy" id="762983"/>
    <lineage>
        <taxon>Bacteria</taxon>
        <taxon>Pseudomonadati</taxon>
        <taxon>Pseudomonadota</taxon>
        <taxon>Gammaproteobacteria</taxon>
        <taxon>Aeromonadales</taxon>
        <taxon>Succinivibrionaceae</taxon>
        <taxon>Succinatimonas</taxon>
    </lineage>
</organism>
<evidence type="ECO:0000313" key="9">
    <source>
        <dbReference type="EMBL" id="EFY07623.1"/>
    </source>
</evidence>
<feature type="transmembrane region" description="Helical" evidence="7">
    <location>
        <begin position="7"/>
        <end position="40"/>
    </location>
</feature>
<gene>
    <name evidence="9" type="ORF">HMPREF9444_00529</name>
</gene>
<evidence type="ECO:0000256" key="5">
    <source>
        <dbReference type="ARBA" id="ARBA00022989"/>
    </source>
</evidence>
<dbReference type="GO" id="GO:0005886">
    <property type="term" value="C:plasma membrane"/>
    <property type="evidence" value="ECO:0007669"/>
    <property type="project" value="UniProtKB-SubCell"/>
</dbReference>
<dbReference type="HOGENOM" id="CLU_019824_4_1_6"/>
<comment type="caution">
    <text evidence="9">The sequence shown here is derived from an EMBL/GenBank/DDBJ whole genome shotgun (WGS) entry which is preliminary data.</text>
</comment>
<evidence type="ECO:0000313" key="10">
    <source>
        <dbReference type="Proteomes" id="UP000018458"/>
    </source>
</evidence>
<feature type="domain" description="TRAP C4-dicarboxylate transport system permease DctM subunit" evidence="8">
    <location>
        <begin position="10"/>
        <end position="425"/>
    </location>
</feature>
<feature type="transmembrane region" description="Helical" evidence="7">
    <location>
        <begin position="83"/>
        <end position="101"/>
    </location>
</feature>
<feature type="transmembrane region" description="Helical" evidence="7">
    <location>
        <begin position="344"/>
        <end position="361"/>
    </location>
</feature>
<feature type="transmembrane region" description="Helical" evidence="7">
    <location>
        <begin position="322"/>
        <end position="339"/>
    </location>
</feature>
<feature type="transmembrane region" description="Helical" evidence="7">
    <location>
        <begin position="367"/>
        <end position="393"/>
    </location>
</feature>
<dbReference type="PANTHER" id="PTHR33362:SF2">
    <property type="entry name" value="TRAP TRANSPORTER LARGE PERMEASE PROTEIN"/>
    <property type="match status" value="1"/>
</dbReference>
<protein>
    <recommendedName>
        <fullName evidence="7">TRAP transporter large permease protein</fullName>
    </recommendedName>
</protein>
<keyword evidence="3 7" id="KW-0997">Cell inner membrane</keyword>
<comment type="similarity">
    <text evidence="7">Belongs to the TRAP transporter large permease family.</text>
</comment>
<evidence type="ECO:0000256" key="3">
    <source>
        <dbReference type="ARBA" id="ARBA00022519"/>
    </source>
</evidence>
<dbReference type="OrthoDB" id="8627919at2"/>
<dbReference type="Pfam" id="PF06808">
    <property type="entry name" value="DctM"/>
    <property type="match status" value="1"/>
</dbReference>
<keyword evidence="10" id="KW-1185">Reference proteome</keyword>